<accession>A0A841LA48</accession>
<dbReference type="SMART" id="SM00345">
    <property type="entry name" value="HTH_GNTR"/>
    <property type="match status" value="1"/>
</dbReference>
<keyword evidence="7" id="KW-1185">Reference proteome</keyword>
<dbReference type="Proteomes" id="UP000538147">
    <property type="component" value="Unassembled WGS sequence"/>
</dbReference>
<gene>
    <name evidence="6" type="ORF">FHS79_003730</name>
</gene>
<keyword evidence="2 6" id="KW-0238">DNA-binding</keyword>
<dbReference type="GO" id="GO:0003700">
    <property type="term" value="F:DNA-binding transcription factor activity"/>
    <property type="evidence" value="ECO:0007669"/>
    <property type="project" value="InterPro"/>
</dbReference>
<evidence type="ECO:0000259" key="5">
    <source>
        <dbReference type="SMART" id="SM00895"/>
    </source>
</evidence>
<dbReference type="InterPro" id="IPR036388">
    <property type="entry name" value="WH-like_DNA-bd_sf"/>
</dbReference>
<dbReference type="InterPro" id="IPR036390">
    <property type="entry name" value="WH_DNA-bd_sf"/>
</dbReference>
<keyword evidence="1" id="KW-0805">Transcription regulation</keyword>
<dbReference type="Pfam" id="PF07729">
    <property type="entry name" value="FCD"/>
    <property type="match status" value="1"/>
</dbReference>
<dbReference type="PANTHER" id="PTHR43537">
    <property type="entry name" value="TRANSCRIPTIONAL REGULATOR, GNTR FAMILY"/>
    <property type="match status" value="1"/>
</dbReference>
<dbReference type="SUPFAM" id="SSF48008">
    <property type="entry name" value="GntR ligand-binding domain-like"/>
    <property type="match status" value="1"/>
</dbReference>
<dbReference type="SUPFAM" id="SSF46785">
    <property type="entry name" value="Winged helix' DNA-binding domain"/>
    <property type="match status" value="1"/>
</dbReference>
<dbReference type="Gene3D" id="1.20.120.530">
    <property type="entry name" value="GntR ligand-binding domain-like"/>
    <property type="match status" value="1"/>
</dbReference>
<evidence type="ECO:0000256" key="1">
    <source>
        <dbReference type="ARBA" id="ARBA00023015"/>
    </source>
</evidence>
<dbReference type="AlphaFoldDB" id="A0A841LA48"/>
<dbReference type="SMART" id="SM00895">
    <property type="entry name" value="FCD"/>
    <property type="match status" value="1"/>
</dbReference>
<dbReference type="Gene3D" id="1.10.10.10">
    <property type="entry name" value="Winged helix-like DNA-binding domain superfamily/Winged helix DNA-binding domain"/>
    <property type="match status" value="1"/>
</dbReference>
<evidence type="ECO:0000256" key="3">
    <source>
        <dbReference type="ARBA" id="ARBA00023163"/>
    </source>
</evidence>
<dbReference type="InterPro" id="IPR011711">
    <property type="entry name" value="GntR_C"/>
</dbReference>
<dbReference type="RefSeq" id="WP_184203280.1">
    <property type="nucleotide sequence ID" value="NZ_JACIIV010000062.1"/>
</dbReference>
<sequence>MTATGPQSPNPVDEPTRQSDAAFALLKAEIIACRLAPGSGFSESALSLRFGLAKAATRSALTRLAELQLVVPVPRHGYTVAPVTVQSIRELFEMRLIAEPKAAAMAATRVDAAGLRRLNKAPQNAHSADERLAFVAANRAFHRAIAAATGNARLYALLDALADEGERLVHLGLFGPGSQMHDRAEADDGHEALIAAFEARDPAAAERAASAHVEHARAIVLARIMSGTINLAIN</sequence>
<evidence type="ECO:0000313" key="7">
    <source>
        <dbReference type="Proteomes" id="UP000538147"/>
    </source>
</evidence>
<protein>
    <submittedName>
        <fullName evidence="6">DNA-binding GntR family transcriptional regulator</fullName>
    </submittedName>
</protein>
<dbReference type="GO" id="GO:0003677">
    <property type="term" value="F:DNA binding"/>
    <property type="evidence" value="ECO:0007669"/>
    <property type="project" value="UniProtKB-KW"/>
</dbReference>
<feature type="domain" description="GntR C-terminal" evidence="5">
    <location>
        <begin position="90"/>
        <end position="215"/>
    </location>
</feature>
<dbReference type="InterPro" id="IPR000524">
    <property type="entry name" value="Tscrpt_reg_HTH_GntR"/>
</dbReference>
<evidence type="ECO:0000256" key="2">
    <source>
        <dbReference type="ARBA" id="ARBA00023125"/>
    </source>
</evidence>
<dbReference type="PANTHER" id="PTHR43537:SF45">
    <property type="entry name" value="GNTR FAMILY REGULATORY PROTEIN"/>
    <property type="match status" value="1"/>
</dbReference>
<dbReference type="EMBL" id="JACIIV010000062">
    <property type="protein sequence ID" value="MBB6229527.1"/>
    <property type="molecule type" value="Genomic_DNA"/>
</dbReference>
<evidence type="ECO:0000259" key="4">
    <source>
        <dbReference type="SMART" id="SM00345"/>
    </source>
</evidence>
<evidence type="ECO:0000313" key="6">
    <source>
        <dbReference type="EMBL" id="MBB6229527.1"/>
    </source>
</evidence>
<proteinExistence type="predicted"/>
<organism evidence="6 7">
    <name type="scientific">Polymorphobacter multimanifer</name>
    <dbReference type="NCBI Taxonomy" id="1070431"/>
    <lineage>
        <taxon>Bacteria</taxon>
        <taxon>Pseudomonadati</taxon>
        <taxon>Pseudomonadota</taxon>
        <taxon>Alphaproteobacteria</taxon>
        <taxon>Sphingomonadales</taxon>
        <taxon>Sphingosinicellaceae</taxon>
        <taxon>Polymorphobacter</taxon>
    </lineage>
</organism>
<name>A0A841LA48_9SPHN</name>
<keyword evidence="3" id="KW-0804">Transcription</keyword>
<comment type="caution">
    <text evidence="6">The sequence shown here is derived from an EMBL/GenBank/DDBJ whole genome shotgun (WGS) entry which is preliminary data.</text>
</comment>
<feature type="domain" description="HTH gntR-type" evidence="4">
    <location>
        <begin position="22"/>
        <end position="80"/>
    </location>
</feature>
<dbReference type="InterPro" id="IPR008920">
    <property type="entry name" value="TF_FadR/GntR_C"/>
</dbReference>
<reference evidence="6 7" key="1">
    <citation type="submission" date="2020-08" db="EMBL/GenBank/DDBJ databases">
        <title>Genomic Encyclopedia of Type Strains, Phase IV (KMG-IV): sequencing the most valuable type-strain genomes for metagenomic binning, comparative biology and taxonomic classification.</title>
        <authorList>
            <person name="Goeker M."/>
        </authorList>
    </citation>
    <scope>NUCLEOTIDE SEQUENCE [LARGE SCALE GENOMIC DNA]</scope>
    <source>
        <strain evidence="6 7">DSM 102189</strain>
    </source>
</reference>